<dbReference type="SUPFAM" id="SSF50249">
    <property type="entry name" value="Nucleic acid-binding proteins"/>
    <property type="match status" value="1"/>
</dbReference>
<sequence>MAQIFKAKKKPLKQQTLELNITGMDHQGRGIAKHNNKVCFISGALPNETVKATLVEDKAKYSSAKVIKVIKASESRVDAFCEHYNQCGGCQLQHLEISQQVVEKQTAVTQLFSKFAKLNRLNWQAPLLSKSVHYRRSARIAVMFDKAAKKMRVGYRASGSKNIVSINKCAVLDEVFADVFTLFDGLINQHKALHSISHLQLCQSDDKNFVVIRHTKAINDDTKALVEHITKSQQFEVVWQSESDVIEHSHLAMPFYYLKEFDLKFEFGLGNFIQVNAQVNEAMLKQAANWLDLKGDENLLDLFCGIGNFSLVLAKQAKSVIGVEGVTSAVAMAAQNAQTNSITNAQFHCFDLTQSIQSAPWFSKNLDVLVLDPSRTGAIAVLEQLSLKQFKTILYVSCDPVTLARDSAIISQAGFELNKIGLMNMFPHTGHIETMALFQRR</sequence>
<dbReference type="PROSITE" id="PS01231">
    <property type="entry name" value="TRMA_2"/>
    <property type="match status" value="1"/>
</dbReference>
<evidence type="ECO:0000256" key="5">
    <source>
        <dbReference type="ARBA" id="ARBA00022691"/>
    </source>
</evidence>
<evidence type="ECO:0000256" key="4">
    <source>
        <dbReference type="ARBA" id="ARBA00022679"/>
    </source>
</evidence>
<dbReference type="PANTHER" id="PTHR11061:SF49">
    <property type="entry name" value="23S RRNA (URACIL(1939)-C(5))-METHYLTRANSFERASE RLMD"/>
    <property type="match status" value="1"/>
</dbReference>
<dbReference type="PROSITE" id="PS51687">
    <property type="entry name" value="SAM_MT_RNA_M5U"/>
    <property type="match status" value="1"/>
</dbReference>
<dbReference type="InterPro" id="IPR012340">
    <property type="entry name" value="NA-bd_OB-fold"/>
</dbReference>
<dbReference type="PROSITE" id="PS01230">
    <property type="entry name" value="TRMA_1"/>
    <property type="match status" value="1"/>
</dbReference>
<dbReference type="AlphaFoldDB" id="A0A0F9V8U3"/>
<organism evidence="9">
    <name type="scientific">marine sediment metagenome</name>
    <dbReference type="NCBI Taxonomy" id="412755"/>
    <lineage>
        <taxon>unclassified sequences</taxon>
        <taxon>metagenomes</taxon>
        <taxon>ecological metagenomes</taxon>
    </lineage>
</organism>
<keyword evidence="2" id="KW-0698">rRNA processing</keyword>
<dbReference type="NCBIfam" id="TIGR00479">
    <property type="entry name" value="rumA"/>
    <property type="match status" value="1"/>
</dbReference>
<dbReference type="Pfam" id="PF05958">
    <property type="entry name" value="tRNA_U5-meth_tr"/>
    <property type="match status" value="1"/>
</dbReference>
<dbReference type="CDD" id="cd02440">
    <property type="entry name" value="AdoMet_MTases"/>
    <property type="match status" value="1"/>
</dbReference>
<dbReference type="Gene3D" id="2.40.50.140">
    <property type="entry name" value="Nucleic acid-binding proteins"/>
    <property type="match status" value="1"/>
</dbReference>
<reference evidence="9" key="1">
    <citation type="journal article" date="2015" name="Nature">
        <title>Complex archaea that bridge the gap between prokaryotes and eukaryotes.</title>
        <authorList>
            <person name="Spang A."/>
            <person name="Saw J.H."/>
            <person name="Jorgensen S.L."/>
            <person name="Zaremba-Niedzwiedzka K."/>
            <person name="Martijn J."/>
            <person name="Lind A.E."/>
            <person name="van Eijk R."/>
            <person name="Schleper C."/>
            <person name="Guy L."/>
            <person name="Ettema T.J."/>
        </authorList>
    </citation>
    <scope>NUCLEOTIDE SEQUENCE</scope>
</reference>
<dbReference type="NCBIfam" id="NF009639">
    <property type="entry name" value="PRK13168.1"/>
    <property type="match status" value="1"/>
</dbReference>
<evidence type="ECO:0000256" key="2">
    <source>
        <dbReference type="ARBA" id="ARBA00022552"/>
    </source>
</evidence>
<keyword evidence="1" id="KW-0411">Iron-sulfur</keyword>
<dbReference type="GO" id="GO:0070475">
    <property type="term" value="P:rRNA base methylation"/>
    <property type="evidence" value="ECO:0007669"/>
    <property type="project" value="TreeGrafter"/>
</dbReference>
<evidence type="ECO:0000313" key="9">
    <source>
        <dbReference type="EMBL" id="KKN69966.1"/>
    </source>
</evidence>
<accession>A0A0F9V8U3</accession>
<dbReference type="GO" id="GO:0051539">
    <property type="term" value="F:4 iron, 4 sulfur cluster binding"/>
    <property type="evidence" value="ECO:0007669"/>
    <property type="project" value="UniProtKB-KW"/>
</dbReference>
<keyword evidence="6" id="KW-0479">Metal-binding</keyword>
<evidence type="ECO:0000256" key="3">
    <source>
        <dbReference type="ARBA" id="ARBA00022603"/>
    </source>
</evidence>
<dbReference type="HAMAP" id="MF_01010">
    <property type="entry name" value="23SrRNA_methyltr_RlmD"/>
    <property type="match status" value="1"/>
</dbReference>
<evidence type="ECO:0000256" key="6">
    <source>
        <dbReference type="ARBA" id="ARBA00022723"/>
    </source>
</evidence>
<dbReference type="PROSITE" id="PS50926">
    <property type="entry name" value="TRAM"/>
    <property type="match status" value="1"/>
</dbReference>
<dbReference type="FunFam" id="3.40.50.150:FF:000009">
    <property type="entry name" value="23S rRNA (Uracil(1939)-C(5))-methyltransferase RlmD"/>
    <property type="match status" value="1"/>
</dbReference>
<dbReference type="InterPro" id="IPR002792">
    <property type="entry name" value="TRAM_dom"/>
</dbReference>
<protein>
    <recommendedName>
        <fullName evidence="8">TRAM domain-containing protein</fullName>
    </recommendedName>
</protein>
<dbReference type="InterPro" id="IPR030390">
    <property type="entry name" value="MeTrfase_TrmA_AS"/>
</dbReference>
<evidence type="ECO:0000256" key="1">
    <source>
        <dbReference type="ARBA" id="ARBA00022485"/>
    </source>
</evidence>
<dbReference type="Pfam" id="PF01938">
    <property type="entry name" value="TRAM"/>
    <property type="match status" value="1"/>
</dbReference>
<dbReference type="Gene3D" id="2.40.50.1070">
    <property type="match status" value="1"/>
</dbReference>
<feature type="domain" description="TRAM" evidence="8">
    <location>
        <begin position="10"/>
        <end position="68"/>
    </location>
</feature>
<keyword evidence="5" id="KW-0949">S-adenosyl-L-methionine</keyword>
<dbReference type="InterPro" id="IPR029063">
    <property type="entry name" value="SAM-dependent_MTases_sf"/>
</dbReference>
<comment type="caution">
    <text evidence="9">The sequence shown here is derived from an EMBL/GenBank/DDBJ whole genome shotgun (WGS) entry which is preliminary data.</text>
</comment>
<proteinExistence type="inferred from homology"/>
<keyword evidence="3" id="KW-0489">Methyltransferase</keyword>
<dbReference type="FunFam" id="2.40.50.140:FF:000097">
    <property type="entry name" value="23S rRNA (uracil(1939)-C(5))-methyltransferase RlmD"/>
    <property type="match status" value="1"/>
</dbReference>
<evidence type="ECO:0000256" key="7">
    <source>
        <dbReference type="ARBA" id="ARBA00023004"/>
    </source>
</evidence>
<name>A0A0F9V8U3_9ZZZZ</name>
<dbReference type="InterPro" id="IPR001566">
    <property type="entry name" value="23S_rRNA_MeTrfase_RlmD"/>
</dbReference>
<dbReference type="PANTHER" id="PTHR11061">
    <property type="entry name" value="RNA M5U METHYLTRANSFERASE"/>
    <property type="match status" value="1"/>
</dbReference>
<dbReference type="GO" id="GO:0070041">
    <property type="term" value="F:rRNA (uridine-C5-)-methyltransferase activity"/>
    <property type="evidence" value="ECO:0007669"/>
    <property type="project" value="TreeGrafter"/>
</dbReference>
<dbReference type="GO" id="GO:0003723">
    <property type="term" value="F:RNA binding"/>
    <property type="evidence" value="ECO:0007669"/>
    <property type="project" value="InterPro"/>
</dbReference>
<dbReference type="InterPro" id="IPR010280">
    <property type="entry name" value="U5_MeTrfase_fam"/>
</dbReference>
<keyword evidence="1" id="KW-0004">4Fe-4S</keyword>
<dbReference type="SUPFAM" id="SSF53335">
    <property type="entry name" value="S-adenosyl-L-methionine-dependent methyltransferases"/>
    <property type="match status" value="1"/>
</dbReference>
<dbReference type="EMBL" id="LAZR01000414">
    <property type="protein sequence ID" value="KKN69966.1"/>
    <property type="molecule type" value="Genomic_DNA"/>
</dbReference>
<dbReference type="InterPro" id="IPR030391">
    <property type="entry name" value="MeTrfase_TrmA_CS"/>
</dbReference>
<dbReference type="GO" id="GO:0046872">
    <property type="term" value="F:metal ion binding"/>
    <property type="evidence" value="ECO:0007669"/>
    <property type="project" value="UniProtKB-KW"/>
</dbReference>
<keyword evidence="4" id="KW-0808">Transferase</keyword>
<gene>
    <name evidence="9" type="ORF">LCGC14_0435810</name>
</gene>
<evidence type="ECO:0000259" key="8">
    <source>
        <dbReference type="PROSITE" id="PS50926"/>
    </source>
</evidence>
<dbReference type="Gene3D" id="3.40.50.150">
    <property type="entry name" value="Vaccinia Virus protein VP39"/>
    <property type="match status" value="1"/>
</dbReference>
<keyword evidence="7" id="KW-0408">Iron</keyword>